<protein>
    <submittedName>
        <fullName evidence="2">Type IV pilus assembly protein PilZ</fullName>
    </submittedName>
</protein>
<name>B2TNP0_CLOBB</name>
<reference evidence="2" key="2">
    <citation type="submission" date="2009-08" db="EMBL/GenBank/DDBJ databases">
        <authorList>
            <person name="Shrivastava S."/>
            <person name="Brinkac L.M."/>
            <person name="Dodson R.J."/>
            <person name="Harkins D.M."/>
            <person name="Durkin A.S."/>
            <person name="Sutton G."/>
        </authorList>
    </citation>
    <scope>NUCLEOTIDE SEQUENCE</scope>
    <source>
        <strain evidence="2">Eklund 17B</strain>
    </source>
</reference>
<evidence type="ECO:0000259" key="1">
    <source>
        <dbReference type="Pfam" id="PF07238"/>
    </source>
</evidence>
<dbReference type="GO" id="GO:0035438">
    <property type="term" value="F:cyclic-di-GMP binding"/>
    <property type="evidence" value="ECO:0007669"/>
    <property type="project" value="InterPro"/>
</dbReference>
<dbReference type="EMBL" id="CP001056">
    <property type="protein sequence ID" value="ACD22336.1"/>
    <property type="molecule type" value="Genomic_DNA"/>
</dbReference>
<organism evidence="2">
    <name type="scientific">Clostridium botulinum (strain Eklund 17B / Type B)</name>
    <dbReference type="NCBI Taxonomy" id="935198"/>
    <lineage>
        <taxon>Bacteria</taxon>
        <taxon>Bacillati</taxon>
        <taxon>Bacillota</taxon>
        <taxon>Clostridia</taxon>
        <taxon>Eubacteriales</taxon>
        <taxon>Clostridiaceae</taxon>
        <taxon>Clostridium</taxon>
    </lineage>
</organism>
<accession>B2TNP0</accession>
<feature type="domain" description="PilZ" evidence="1">
    <location>
        <begin position="89"/>
        <end position="196"/>
    </location>
</feature>
<dbReference type="InterPro" id="IPR009875">
    <property type="entry name" value="PilZ_domain"/>
</dbReference>
<dbReference type="KEGG" id="cbk:CLL_A2659"/>
<evidence type="ECO:0000313" key="2">
    <source>
        <dbReference type="EMBL" id="ACD22336.1"/>
    </source>
</evidence>
<dbReference type="HOGENOM" id="CLU_1313615_0_0_9"/>
<dbReference type="AlphaFoldDB" id="B2TNP0"/>
<dbReference type="Pfam" id="PF07238">
    <property type="entry name" value="PilZ"/>
    <property type="match status" value="1"/>
</dbReference>
<sequence>MLMRNRLEYSSIKLTSIDNKIITMGIVEKFQKDTLIICANEKTELKIHEEVFINIFNNNQGISIYSGIINNILENTIVVKNILFLLDKERRNNNRIIVNMHLKVAEIRNVSEKVIKLSKPIFMTSKNLSIRGILLECVLDIPKGVNFFIELPIEDKKIHIETITKRKYEKDNLYYYGCEFILKDAEQNNLLENFILKNYNAKFFKYYPK</sequence>
<reference evidence="2" key="1">
    <citation type="submission" date="2009-06" db="EMBL/GenBank/DDBJ databases">
        <authorList>
            <consortium name="US DOE Joint Genome Institute (JGI-PGF)"/>
            <person name="Lucas S."/>
            <person name="Copeland A."/>
            <person name="Lapidus A."/>
            <person name="Glavina del Rio T."/>
            <person name="Dalin E."/>
            <person name="Tice H."/>
            <person name="Bruce D."/>
            <person name="Goodwin L."/>
            <person name="Pitluck S."/>
            <person name="Kyrpides N."/>
            <person name="Mavromatis K."/>
            <person name="Ivanova N."/>
            <person name="Saunders E."/>
            <person name="Brettin T."/>
            <person name="Detter J.C."/>
            <person name="Han C."/>
            <person name="Larimer F."/>
            <person name="Land M."/>
            <person name="Hauser L."/>
            <person name="Markowitz V."/>
            <person name="Cheng J.-F."/>
            <person name="Hugenholtz P."/>
            <person name="Woyke T."/>
            <person name="Wu D."/>
            <person name="Gronow S."/>
            <person name="Klenk H.-P."/>
            <person name="Eisen J.A."/>
        </authorList>
    </citation>
    <scope>NUCLEOTIDE SEQUENCE</scope>
    <source>
        <strain evidence="2">Eklund 17B</strain>
    </source>
</reference>
<gene>
    <name evidence="2" type="ordered locus">CLL_A2659</name>
</gene>
<dbReference type="Gene3D" id="2.40.10.220">
    <property type="entry name" value="predicted glycosyltransferase like domains"/>
    <property type="match status" value="1"/>
</dbReference>
<proteinExistence type="predicted"/>